<dbReference type="SUPFAM" id="SSF55729">
    <property type="entry name" value="Acyl-CoA N-acyltransferases (Nat)"/>
    <property type="match status" value="1"/>
</dbReference>
<sequence length="245" mass="26682">MVAHAYAGAGTATADAATTIAGVTYRPMTWADVDAVTEAFEQTWGHCSSAAGTPSSPLLSRHFVLHYLEPATRADIAERDGRFMGVTLARVAGRPAAFPQTGAELAAVNARLEHGAPIGAQALHETERWHRLEETLEERISINDTAQAEIELFLVAGAARGHGVGGSLWRRVNRYFAGCGVERYYLHTDSSCDVGFYDHHGMQRVLTRLAADHPEDGDEDDLYIYAAEPERYDRPRAGAGSEETR</sequence>
<protein>
    <submittedName>
        <fullName evidence="2">Acetyl transferase</fullName>
    </submittedName>
</protein>
<accession>A0A087DGJ0</accession>
<dbReference type="InterPro" id="IPR000182">
    <property type="entry name" value="GNAT_dom"/>
</dbReference>
<evidence type="ECO:0000313" key="2">
    <source>
        <dbReference type="EMBL" id="KFI94640.1"/>
    </source>
</evidence>
<dbReference type="Gene3D" id="3.40.630.30">
    <property type="match status" value="1"/>
</dbReference>
<dbReference type="eggNOG" id="COG0454">
    <property type="taxonomic scope" value="Bacteria"/>
</dbReference>
<comment type="caution">
    <text evidence="2">The sequence shown here is derived from an EMBL/GenBank/DDBJ whole genome shotgun (WGS) entry which is preliminary data.</text>
</comment>
<reference evidence="2 3" key="1">
    <citation type="submission" date="2014-03" db="EMBL/GenBank/DDBJ databases">
        <title>Genomics of Bifidobacteria.</title>
        <authorList>
            <person name="Ventura M."/>
            <person name="Milani C."/>
            <person name="Lugli G.A."/>
        </authorList>
    </citation>
    <scope>NUCLEOTIDE SEQUENCE [LARGE SCALE GENOMIC DNA]</scope>
    <source>
        <strain evidence="2 3">LMG 21589</strain>
    </source>
</reference>
<dbReference type="Proteomes" id="UP000029033">
    <property type="component" value="Unassembled WGS sequence"/>
</dbReference>
<keyword evidence="3" id="KW-1185">Reference proteome</keyword>
<gene>
    <name evidence="2" type="ORF">BSCA_0689</name>
</gene>
<dbReference type="STRING" id="158787.BSCA_0689"/>
<name>A0A087DGJ0_9BIFI</name>
<dbReference type="RefSeq" id="WP_161787638.1">
    <property type="nucleotide sequence ID" value="NZ_CAUPKV010000005.1"/>
</dbReference>
<dbReference type="GeneID" id="85166498"/>
<dbReference type="AlphaFoldDB" id="A0A087DGJ0"/>
<feature type="domain" description="N-acetyltransferase" evidence="1">
    <location>
        <begin position="23"/>
        <end position="228"/>
    </location>
</feature>
<dbReference type="InterPro" id="IPR016181">
    <property type="entry name" value="Acyl_CoA_acyltransferase"/>
</dbReference>
<organism evidence="2 3">
    <name type="scientific">Bifidobacterium scardovii</name>
    <dbReference type="NCBI Taxonomy" id="158787"/>
    <lineage>
        <taxon>Bacteria</taxon>
        <taxon>Bacillati</taxon>
        <taxon>Actinomycetota</taxon>
        <taxon>Actinomycetes</taxon>
        <taxon>Bifidobacteriales</taxon>
        <taxon>Bifidobacteriaceae</taxon>
        <taxon>Bifidobacterium</taxon>
    </lineage>
</organism>
<proteinExistence type="predicted"/>
<evidence type="ECO:0000313" key="3">
    <source>
        <dbReference type="Proteomes" id="UP000029033"/>
    </source>
</evidence>
<dbReference type="GO" id="GO:0016747">
    <property type="term" value="F:acyltransferase activity, transferring groups other than amino-acyl groups"/>
    <property type="evidence" value="ECO:0007669"/>
    <property type="project" value="InterPro"/>
</dbReference>
<dbReference type="EMBL" id="JGZO01000006">
    <property type="protein sequence ID" value="KFI94640.1"/>
    <property type="molecule type" value="Genomic_DNA"/>
</dbReference>
<evidence type="ECO:0000259" key="1">
    <source>
        <dbReference type="PROSITE" id="PS51186"/>
    </source>
</evidence>
<keyword evidence="2" id="KW-0808">Transferase</keyword>
<dbReference type="PROSITE" id="PS51186">
    <property type="entry name" value="GNAT"/>
    <property type="match status" value="1"/>
</dbReference>
<dbReference type="Pfam" id="PF00583">
    <property type="entry name" value="Acetyltransf_1"/>
    <property type="match status" value="1"/>
</dbReference>